<evidence type="ECO:0000256" key="1">
    <source>
        <dbReference type="SAM" id="MobiDB-lite"/>
    </source>
</evidence>
<dbReference type="Proteomes" id="UP000663856">
    <property type="component" value="Unassembled WGS sequence"/>
</dbReference>
<reference evidence="3" key="1">
    <citation type="submission" date="2021-02" db="EMBL/GenBank/DDBJ databases">
        <authorList>
            <person name="Nowell W R."/>
        </authorList>
    </citation>
    <scope>NUCLEOTIDE SEQUENCE</scope>
</reference>
<evidence type="ECO:0000313" key="3">
    <source>
        <dbReference type="EMBL" id="CAF2129592.1"/>
    </source>
</evidence>
<sequence length="92" mass="10316">MFIFGFILIIMIQSSTNVLKPLQYDLYRQKRSIQTTHSNRQHTANVLTDLPSPPSLSSTTTTRGATTITIDESTILQQYSVALTLSKDDVQI</sequence>
<dbReference type="EMBL" id="CAJNRF010011231">
    <property type="protein sequence ID" value="CAF2129592.1"/>
    <property type="molecule type" value="Genomic_DNA"/>
</dbReference>
<feature type="region of interest" description="Disordered" evidence="1">
    <location>
        <begin position="35"/>
        <end position="63"/>
    </location>
</feature>
<feature type="chain" id="PRO_5033066523" evidence="2">
    <location>
        <begin position="18"/>
        <end position="92"/>
    </location>
</feature>
<evidence type="ECO:0000256" key="2">
    <source>
        <dbReference type="SAM" id="SignalP"/>
    </source>
</evidence>
<keyword evidence="2" id="KW-0732">Signal</keyword>
<evidence type="ECO:0000313" key="4">
    <source>
        <dbReference type="Proteomes" id="UP000663856"/>
    </source>
</evidence>
<comment type="caution">
    <text evidence="3">The sequence shown here is derived from an EMBL/GenBank/DDBJ whole genome shotgun (WGS) entry which is preliminary data.</text>
</comment>
<organism evidence="3 4">
    <name type="scientific">Rotaria magnacalcarata</name>
    <dbReference type="NCBI Taxonomy" id="392030"/>
    <lineage>
        <taxon>Eukaryota</taxon>
        <taxon>Metazoa</taxon>
        <taxon>Spiralia</taxon>
        <taxon>Gnathifera</taxon>
        <taxon>Rotifera</taxon>
        <taxon>Eurotatoria</taxon>
        <taxon>Bdelloidea</taxon>
        <taxon>Philodinida</taxon>
        <taxon>Philodinidae</taxon>
        <taxon>Rotaria</taxon>
    </lineage>
</organism>
<gene>
    <name evidence="3" type="ORF">WKI299_LOCUS26051</name>
</gene>
<feature type="signal peptide" evidence="2">
    <location>
        <begin position="1"/>
        <end position="17"/>
    </location>
</feature>
<protein>
    <submittedName>
        <fullName evidence="3">Uncharacterized protein</fullName>
    </submittedName>
</protein>
<feature type="compositionally biased region" description="Polar residues" evidence="1">
    <location>
        <begin position="35"/>
        <end position="46"/>
    </location>
</feature>
<proteinExistence type="predicted"/>
<accession>A0A816VV71</accession>
<dbReference type="AlphaFoldDB" id="A0A816VV71"/>
<name>A0A816VV71_9BILA</name>
<feature type="compositionally biased region" description="Low complexity" evidence="1">
    <location>
        <begin position="47"/>
        <end position="63"/>
    </location>
</feature>